<reference evidence="3" key="1">
    <citation type="submission" date="2019-09" db="EMBL/GenBank/DDBJ databases">
        <title>Characterisation of the sponge microbiome using genome-centric metagenomics.</title>
        <authorList>
            <person name="Engelberts J.P."/>
            <person name="Robbins S.J."/>
            <person name="De Goeij J.M."/>
            <person name="Aranda M."/>
            <person name="Bell S.C."/>
            <person name="Webster N.S."/>
        </authorList>
    </citation>
    <scope>NUCLEOTIDE SEQUENCE</scope>
    <source>
        <strain evidence="3">SB0675_bin_29</strain>
    </source>
</reference>
<feature type="transmembrane region" description="Helical" evidence="2">
    <location>
        <begin position="221"/>
        <end position="244"/>
    </location>
</feature>
<gene>
    <name evidence="3" type="ORF">F4148_19775</name>
</gene>
<feature type="compositionally biased region" description="Acidic residues" evidence="1">
    <location>
        <begin position="372"/>
        <end position="391"/>
    </location>
</feature>
<dbReference type="InterPro" id="IPR010295">
    <property type="entry name" value="DUF898"/>
</dbReference>
<keyword evidence="2" id="KW-0812">Transmembrane</keyword>
<evidence type="ECO:0000256" key="2">
    <source>
        <dbReference type="SAM" id="Phobius"/>
    </source>
</evidence>
<evidence type="ECO:0000256" key="1">
    <source>
        <dbReference type="SAM" id="MobiDB-lite"/>
    </source>
</evidence>
<protein>
    <submittedName>
        <fullName evidence="3">DUF898 domain-containing protein</fullName>
    </submittedName>
</protein>
<keyword evidence="2" id="KW-0472">Membrane</keyword>
<dbReference type="AlphaFoldDB" id="A0A6B1GCS7"/>
<accession>A0A6B1GCS7</accession>
<feature type="transmembrane region" description="Helical" evidence="2">
    <location>
        <begin position="64"/>
        <end position="85"/>
    </location>
</feature>
<evidence type="ECO:0000313" key="3">
    <source>
        <dbReference type="EMBL" id="MYH63884.1"/>
    </source>
</evidence>
<proteinExistence type="predicted"/>
<keyword evidence="2" id="KW-1133">Transmembrane helix</keyword>
<organism evidence="3">
    <name type="scientific">Caldilineaceae bacterium SB0675_bin_29</name>
    <dbReference type="NCBI Taxonomy" id="2605266"/>
    <lineage>
        <taxon>Bacteria</taxon>
        <taxon>Bacillati</taxon>
        <taxon>Chloroflexota</taxon>
        <taxon>Caldilineae</taxon>
        <taxon>Caldilineales</taxon>
        <taxon>Caldilineaceae</taxon>
    </lineage>
</organism>
<feature type="transmembrane region" description="Helical" evidence="2">
    <location>
        <begin position="117"/>
        <end position="138"/>
    </location>
</feature>
<sequence>MPTNLEFRGRWLNVYGNLILIAILSGITLGIYVPWGYARWQRIVTENTYFEDQQLEFDGSGAEVFVQFIVIGFYTLITLGLYLILGFSATRMLRWQYAHTLTPNGLRLEYEGKTIDIFWEWFLLFLLTPLTLGLYYYWGRNRIRSQILNNVSISDQPVQFTTTAGDYFLAVLSNWVMSVFALVLYGVLGYFLRLQVLDTGPLAAQLDSIGVGLPFMELVNLLVLVVALGLYALLGLALLGMAIVRFRAWEVNRTLLPPPMRSRSPRSAVSTPVSPLAGAPPPVSELADNVPQESELLYEESDPPTVPGSDYVVDTPGRPLPIPQEEGEDEYYDFAEFSTQAGQEPDANSGDERTDWSSEQWARPQAITPSTEEGDGEGEEGQQGPDDDDEPFGSSRAA</sequence>
<dbReference type="EMBL" id="VYDA01000699">
    <property type="protein sequence ID" value="MYH63884.1"/>
    <property type="molecule type" value="Genomic_DNA"/>
</dbReference>
<comment type="caution">
    <text evidence="3">The sequence shown here is derived from an EMBL/GenBank/DDBJ whole genome shotgun (WGS) entry which is preliminary data.</text>
</comment>
<feature type="transmembrane region" description="Helical" evidence="2">
    <location>
        <begin position="167"/>
        <end position="192"/>
    </location>
</feature>
<name>A0A6B1GCS7_9CHLR</name>
<feature type="transmembrane region" description="Helical" evidence="2">
    <location>
        <begin position="12"/>
        <end position="33"/>
    </location>
</feature>
<dbReference type="Pfam" id="PF05987">
    <property type="entry name" value="DUF898"/>
    <property type="match status" value="1"/>
</dbReference>
<feature type="region of interest" description="Disordered" evidence="1">
    <location>
        <begin position="260"/>
        <end position="398"/>
    </location>
</feature>